<dbReference type="EMBL" id="JAIWYP010000013">
    <property type="protein sequence ID" value="KAH3718226.1"/>
    <property type="molecule type" value="Genomic_DNA"/>
</dbReference>
<name>A0A9D4C689_DREPO</name>
<comment type="caution">
    <text evidence="1">The sequence shown here is derived from an EMBL/GenBank/DDBJ whole genome shotgun (WGS) entry which is preliminary data.</text>
</comment>
<reference evidence="1" key="1">
    <citation type="journal article" date="2019" name="bioRxiv">
        <title>The Genome of the Zebra Mussel, Dreissena polymorpha: A Resource for Invasive Species Research.</title>
        <authorList>
            <person name="McCartney M.A."/>
            <person name="Auch B."/>
            <person name="Kono T."/>
            <person name="Mallez S."/>
            <person name="Zhang Y."/>
            <person name="Obille A."/>
            <person name="Becker A."/>
            <person name="Abrahante J.E."/>
            <person name="Garbe J."/>
            <person name="Badalamenti J.P."/>
            <person name="Herman A."/>
            <person name="Mangelson H."/>
            <person name="Liachko I."/>
            <person name="Sullivan S."/>
            <person name="Sone E.D."/>
            <person name="Koren S."/>
            <person name="Silverstein K.A.T."/>
            <person name="Beckman K.B."/>
            <person name="Gohl D.M."/>
        </authorList>
    </citation>
    <scope>NUCLEOTIDE SEQUENCE</scope>
    <source>
        <strain evidence="1">Duluth1</strain>
        <tissue evidence="1">Whole animal</tissue>
    </source>
</reference>
<sequence length="57" mass="6037">MCATQQKLTGNIIFINTESSSGINITITDITSLITNDSINTSGFRTSTTVISITPSL</sequence>
<gene>
    <name evidence="1" type="ORF">DPMN_061026</name>
</gene>
<evidence type="ECO:0000313" key="1">
    <source>
        <dbReference type="EMBL" id="KAH3718226.1"/>
    </source>
</evidence>
<protein>
    <submittedName>
        <fullName evidence="1">Uncharacterized protein</fullName>
    </submittedName>
</protein>
<reference evidence="1" key="2">
    <citation type="submission" date="2020-11" db="EMBL/GenBank/DDBJ databases">
        <authorList>
            <person name="McCartney M.A."/>
            <person name="Auch B."/>
            <person name="Kono T."/>
            <person name="Mallez S."/>
            <person name="Becker A."/>
            <person name="Gohl D.M."/>
            <person name="Silverstein K.A.T."/>
            <person name="Koren S."/>
            <person name="Bechman K.B."/>
            <person name="Herman A."/>
            <person name="Abrahante J.E."/>
            <person name="Garbe J."/>
        </authorList>
    </citation>
    <scope>NUCLEOTIDE SEQUENCE</scope>
    <source>
        <strain evidence="1">Duluth1</strain>
        <tissue evidence="1">Whole animal</tissue>
    </source>
</reference>
<dbReference type="Proteomes" id="UP000828390">
    <property type="component" value="Unassembled WGS sequence"/>
</dbReference>
<evidence type="ECO:0000313" key="2">
    <source>
        <dbReference type="Proteomes" id="UP000828390"/>
    </source>
</evidence>
<keyword evidence="2" id="KW-1185">Reference proteome</keyword>
<dbReference type="AlphaFoldDB" id="A0A9D4C689"/>
<proteinExistence type="predicted"/>
<organism evidence="1 2">
    <name type="scientific">Dreissena polymorpha</name>
    <name type="common">Zebra mussel</name>
    <name type="synonym">Mytilus polymorpha</name>
    <dbReference type="NCBI Taxonomy" id="45954"/>
    <lineage>
        <taxon>Eukaryota</taxon>
        <taxon>Metazoa</taxon>
        <taxon>Spiralia</taxon>
        <taxon>Lophotrochozoa</taxon>
        <taxon>Mollusca</taxon>
        <taxon>Bivalvia</taxon>
        <taxon>Autobranchia</taxon>
        <taxon>Heteroconchia</taxon>
        <taxon>Euheterodonta</taxon>
        <taxon>Imparidentia</taxon>
        <taxon>Neoheterodontei</taxon>
        <taxon>Myida</taxon>
        <taxon>Dreissenoidea</taxon>
        <taxon>Dreissenidae</taxon>
        <taxon>Dreissena</taxon>
    </lineage>
</organism>
<accession>A0A9D4C689</accession>